<dbReference type="EMBL" id="BKCJ010002737">
    <property type="protein sequence ID" value="GEU50589.1"/>
    <property type="molecule type" value="Genomic_DNA"/>
</dbReference>
<gene>
    <name evidence="3" type="ORF">Tci_022567</name>
</gene>
<reference evidence="3" key="1">
    <citation type="journal article" date="2019" name="Sci. Rep.">
        <title>Draft genome of Tanacetum cinerariifolium, the natural source of mosquito coil.</title>
        <authorList>
            <person name="Yamashiro T."/>
            <person name="Shiraishi A."/>
            <person name="Satake H."/>
            <person name="Nakayama K."/>
        </authorList>
    </citation>
    <scope>NUCLEOTIDE SEQUENCE</scope>
</reference>
<dbReference type="GO" id="GO:0003676">
    <property type="term" value="F:nucleic acid binding"/>
    <property type="evidence" value="ECO:0007669"/>
    <property type="project" value="InterPro"/>
</dbReference>
<dbReference type="InterPro" id="IPR036875">
    <property type="entry name" value="Znf_CCHC_sf"/>
</dbReference>
<organism evidence="3">
    <name type="scientific">Tanacetum cinerariifolium</name>
    <name type="common">Dalmatian daisy</name>
    <name type="synonym">Chrysanthemum cinerariifolium</name>
    <dbReference type="NCBI Taxonomy" id="118510"/>
    <lineage>
        <taxon>Eukaryota</taxon>
        <taxon>Viridiplantae</taxon>
        <taxon>Streptophyta</taxon>
        <taxon>Embryophyta</taxon>
        <taxon>Tracheophyta</taxon>
        <taxon>Spermatophyta</taxon>
        <taxon>Magnoliopsida</taxon>
        <taxon>eudicotyledons</taxon>
        <taxon>Gunneridae</taxon>
        <taxon>Pentapetalae</taxon>
        <taxon>asterids</taxon>
        <taxon>campanulids</taxon>
        <taxon>Asterales</taxon>
        <taxon>Asteraceae</taxon>
        <taxon>Asteroideae</taxon>
        <taxon>Anthemideae</taxon>
        <taxon>Anthemidinae</taxon>
        <taxon>Tanacetum</taxon>
    </lineage>
</organism>
<name>A0A6L2KNN2_TANCI</name>
<sequence length="572" mass="64367">MMIEQYFLMTDYSLWEVIINGDSPAPTIVIDGVVQQVTIMSADQKLARRNELKARGTLLMALLDKHQLKFNSHKDAKTLMEAIEKHFRGNTETKKVQKTLLKQQFENFTGSSSENLDQIHDRLQKLVSQLKIHGVSLSQEYVNLKFLCSLLSECKTHTFIWRNKANLKEHSLDDLFNSLKIYETEVRYSFSPGNPTQNLAFVSSSNTDSTTDSVSAATSVYVVCAKLHLDNEDLKQIDIDDLEEIDLRWQMAMLTMRARRFLQKTGRNLGDNRVTTMGFDMSKVEFYNCHGKGHFARECRSPKDTRRTGAAEPKRRNALVETSTSNALVSQCNGIGSYDWSYQAEEDPANFALMAITSSSSSSENEPVEAPILAATPKPTSLKTNSSANPQKPVKVTAVQAPVVNAAKGNPKGGKISGKRKIKTCKLDFEDVYFVNELKFNLFSVSQMCDKKNKVFFTDTECLVLSPNFKLPDESQVLLRVPRENNTYNVNLKDIVPSGDLTCLFAKATIDESNLWHRRLGHINFKTINKLSGEGDGESWVKWREAVAKVVNSVSVQTWGGEDGYCLRLLHS</sequence>
<feature type="region of interest" description="Disordered" evidence="1">
    <location>
        <begin position="298"/>
        <end position="317"/>
    </location>
</feature>
<feature type="domain" description="GAG-pre-integrase" evidence="2">
    <location>
        <begin position="502"/>
        <end position="533"/>
    </location>
</feature>
<comment type="caution">
    <text evidence="3">The sequence shown here is derived from an EMBL/GenBank/DDBJ whole genome shotgun (WGS) entry which is preliminary data.</text>
</comment>
<dbReference type="Gene3D" id="4.10.60.10">
    <property type="entry name" value="Zinc finger, CCHC-type"/>
    <property type="match status" value="1"/>
</dbReference>
<evidence type="ECO:0000256" key="1">
    <source>
        <dbReference type="SAM" id="MobiDB-lite"/>
    </source>
</evidence>
<protein>
    <submittedName>
        <fullName evidence="3">Ribonuclease H-like domain-containing protein</fullName>
    </submittedName>
</protein>
<accession>A0A6L2KNN2</accession>
<feature type="compositionally biased region" description="Basic and acidic residues" evidence="1">
    <location>
        <begin position="298"/>
        <end position="315"/>
    </location>
</feature>
<dbReference type="GO" id="GO:0008270">
    <property type="term" value="F:zinc ion binding"/>
    <property type="evidence" value="ECO:0007669"/>
    <property type="project" value="InterPro"/>
</dbReference>
<proteinExistence type="predicted"/>
<dbReference type="Pfam" id="PF14223">
    <property type="entry name" value="Retrotran_gag_2"/>
    <property type="match status" value="1"/>
</dbReference>
<dbReference type="InterPro" id="IPR025724">
    <property type="entry name" value="GAG-pre-integrase_dom"/>
</dbReference>
<dbReference type="AlphaFoldDB" id="A0A6L2KNN2"/>
<evidence type="ECO:0000313" key="3">
    <source>
        <dbReference type="EMBL" id="GEU50589.1"/>
    </source>
</evidence>
<dbReference type="SUPFAM" id="SSF57756">
    <property type="entry name" value="Retrovirus zinc finger-like domains"/>
    <property type="match status" value="1"/>
</dbReference>
<evidence type="ECO:0000259" key="2">
    <source>
        <dbReference type="Pfam" id="PF13976"/>
    </source>
</evidence>
<dbReference type="Pfam" id="PF13976">
    <property type="entry name" value="gag_pre-integrs"/>
    <property type="match status" value="1"/>
</dbReference>